<keyword evidence="2" id="KW-1185">Reference proteome</keyword>
<dbReference type="HOGENOM" id="CLU_1812626_0_0_11"/>
<reference evidence="1 2" key="1">
    <citation type="submission" date="2014-07" db="EMBL/GenBank/DDBJ databases">
        <title>Genome Sequencing of Dermacoccus nishinomiyaensis.</title>
        <authorList>
            <person name="Hong K.W."/>
            <person name="Chan K.G."/>
        </authorList>
    </citation>
    <scope>NUCLEOTIDE SEQUENCE [LARGE SCALE GENOMIC DNA]</scope>
    <source>
        <strain evidence="1 2">M25</strain>
    </source>
</reference>
<proteinExistence type="predicted"/>
<protein>
    <submittedName>
        <fullName evidence="1">Uncharacterized protein</fullName>
    </submittedName>
</protein>
<dbReference type="AlphaFoldDB" id="A0A075JH87"/>
<evidence type="ECO:0000313" key="2">
    <source>
        <dbReference type="Proteomes" id="UP000027986"/>
    </source>
</evidence>
<dbReference type="KEGG" id="dni:HX89_10330"/>
<sequence>MLYFPHHGLQGELAARRTAIALGSQAPETTIALTHEQAASEATRRAYEDVGARVVDLGPARQEVGSVAPFFLQRILQLIRVHRSVRTDVVGTYALFAHSAGAIVEAHVPRERLDALVERELGPSCVMPAQELRAIFDWSTHV</sequence>
<gene>
    <name evidence="1" type="ORF">HX89_10330</name>
</gene>
<organism evidence="1 2">
    <name type="scientific">Dermacoccus nishinomiyaensis</name>
    <dbReference type="NCBI Taxonomy" id="1274"/>
    <lineage>
        <taxon>Bacteria</taxon>
        <taxon>Bacillati</taxon>
        <taxon>Actinomycetota</taxon>
        <taxon>Actinomycetes</taxon>
        <taxon>Micrococcales</taxon>
        <taxon>Dermacoccaceae</taxon>
        <taxon>Dermacoccus</taxon>
    </lineage>
</organism>
<dbReference type="EMBL" id="CP008889">
    <property type="protein sequence ID" value="AIF41274.1"/>
    <property type="molecule type" value="Genomic_DNA"/>
</dbReference>
<evidence type="ECO:0000313" key="1">
    <source>
        <dbReference type="EMBL" id="AIF41274.1"/>
    </source>
</evidence>
<name>A0A075JH87_9MICO</name>
<accession>A0A075JH87</accession>
<dbReference type="Proteomes" id="UP000027986">
    <property type="component" value="Chromosome"/>
</dbReference>